<reference evidence="5" key="1">
    <citation type="submission" date="2016-10" db="EMBL/GenBank/DDBJ databases">
        <authorList>
            <person name="Varghese N."/>
            <person name="Submissions S."/>
        </authorList>
    </citation>
    <scope>NUCLEOTIDE SEQUENCE [LARGE SCALE GENOMIC DNA]</scope>
    <source>
        <strain evidence="5">IBRC-M10078</strain>
    </source>
</reference>
<dbReference type="OrthoDB" id="9792929at2"/>
<evidence type="ECO:0000259" key="3">
    <source>
        <dbReference type="PROSITE" id="PS51186"/>
    </source>
</evidence>
<dbReference type="EMBL" id="FNJU01000004">
    <property type="protein sequence ID" value="SDP62196.1"/>
    <property type="molecule type" value="Genomic_DNA"/>
</dbReference>
<dbReference type="Gene3D" id="3.40.630.30">
    <property type="match status" value="1"/>
</dbReference>
<dbReference type="InterPro" id="IPR016181">
    <property type="entry name" value="Acyl_CoA_acyltransferase"/>
</dbReference>
<dbReference type="InterPro" id="IPR050832">
    <property type="entry name" value="Bact_Acetyltransf"/>
</dbReference>
<keyword evidence="5" id="KW-1185">Reference proteome</keyword>
<evidence type="ECO:0000256" key="2">
    <source>
        <dbReference type="ARBA" id="ARBA00023315"/>
    </source>
</evidence>
<dbReference type="PANTHER" id="PTHR43877:SF2">
    <property type="entry name" value="AMINOALKYLPHOSPHONATE N-ACETYLTRANSFERASE-RELATED"/>
    <property type="match status" value="1"/>
</dbReference>
<keyword evidence="1 4" id="KW-0808">Transferase</keyword>
<dbReference type="GO" id="GO:0016747">
    <property type="term" value="F:acyltransferase activity, transferring groups other than amino-acyl groups"/>
    <property type="evidence" value="ECO:0007669"/>
    <property type="project" value="InterPro"/>
</dbReference>
<name>A0A1H0U8N7_9BACI</name>
<dbReference type="PROSITE" id="PS51186">
    <property type="entry name" value="GNAT"/>
    <property type="match status" value="1"/>
</dbReference>
<dbReference type="AlphaFoldDB" id="A0A1H0U8N7"/>
<dbReference type="PANTHER" id="PTHR43877">
    <property type="entry name" value="AMINOALKYLPHOSPHONATE N-ACETYLTRANSFERASE-RELATED-RELATED"/>
    <property type="match status" value="1"/>
</dbReference>
<gene>
    <name evidence="4" type="ORF">SAMN05216565_104208</name>
</gene>
<dbReference type="Proteomes" id="UP000199159">
    <property type="component" value="Unassembled WGS sequence"/>
</dbReference>
<dbReference type="CDD" id="cd04301">
    <property type="entry name" value="NAT_SF"/>
    <property type="match status" value="1"/>
</dbReference>
<evidence type="ECO:0000313" key="5">
    <source>
        <dbReference type="Proteomes" id="UP000199159"/>
    </source>
</evidence>
<dbReference type="Pfam" id="PF00583">
    <property type="entry name" value="Acetyltransf_1"/>
    <property type="match status" value="1"/>
</dbReference>
<sequence length="150" mass="17077">MEVEVIKGSEEQIDQISDLFNQYRIFYEQQSDLEGATAFIDERLKNKDSVIFLAVNKDRTEAYGFTQLYPSYSSVSMRKIWVLNDLYVTKASRRKGVAQALIAKANTLACETGAKGLALETGENNIHAQKLYESLGFEKEQGIYHYFLTV</sequence>
<keyword evidence="2" id="KW-0012">Acyltransferase</keyword>
<evidence type="ECO:0000256" key="1">
    <source>
        <dbReference type="ARBA" id="ARBA00022679"/>
    </source>
</evidence>
<proteinExistence type="predicted"/>
<dbReference type="InterPro" id="IPR000182">
    <property type="entry name" value="GNAT_dom"/>
</dbReference>
<feature type="domain" description="N-acetyltransferase" evidence="3">
    <location>
        <begin position="3"/>
        <end position="150"/>
    </location>
</feature>
<evidence type="ECO:0000313" key="4">
    <source>
        <dbReference type="EMBL" id="SDP62196.1"/>
    </source>
</evidence>
<accession>A0A1H0U8N7</accession>
<protein>
    <submittedName>
        <fullName evidence="4">Acetyltransferase (GNAT) family protein</fullName>
    </submittedName>
</protein>
<organism evidence="4 5">
    <name type="scientific">Litchfieldia salsa</name>
    <dbReference type="NCBI Taxonomy" id="930152"/>
    <lineage>
        <taxon>Bacteria</taxon>
        <taxon>Bacillati</taxon>
        <taxon>Bacillota</taxon>
        <taxon>Bacilli</taxon>
        <taxon>Bacillales</taxon>
        <taxon>Bacillaceae</taxon>
        <taxon>Litchfieldia</taxon>
    </lineage>
</organism>
<dbReference type="SUPFAM" id="SSF55729">
    <property type="entry name" value="Acyl-CoA N-acyltransferases (Nat)"/>
    <property type="match status" value="1"/>
</dbReference>